<dbReference type="GO" id="GO:0000226">
    <property type="term" value="P:microtubule cytoskeleton organization"/>
    <property type="evidence" value="ECO:0007669"/>
    <property type="project" value="TreeGrafter"/>
</dbReference>
<dbReference type="GeneID" id="113430609"/>
<gene>
    <name evidence="9" type="primary">LOC113430609</name>
</gene>
<feature type="compositionally biased region" description="Basic and acidic residues" evidence="7">
    <location>
        <begin position="1"/>
        <end position="12"/>
    </location>
</feature>
<keyword evidence="6" id="KW-0206">Cytoskeleton</keyword>
<dbReference type="GO" id="GO:0031175">
    <property type="term" value="P:neuron projection development"/>
    <property type="evidence" value="ECO:0007669"/>
    <property type="project" value="TreeGrafter"/>
</dbReference>
<feature type="non-terminal residue" evidence="9">
    <location>
        <position position="1"/>
    </location>
</feature>
<sequence>IKTEVKAAEVKKMPAKTSTAESVRPKSAPVSTTAFPSSFGGPSVRPKVKPVASKLPGTAGITAEAKKPPLASKALPNSSLVSKPPRPSISISVPDLKNIRSKIGSTDNIKYQPGGGKAKIEKKFTMATRNSEPSLSKTTPNTSILSKEGLAKSPNGK</sequence>
<keyword evidence="2" id="KW-0963">Cytoplasm</keyword>
<protein>
    <submittedName>
        <fullName evidence="9">Microtubule-associated protein 4-like</fullName>
    </submittedName>
</protein>
<evidence type="ECO:0000256" key="5">
    <source>
        <dbReference type="ARBA" id="ARBA00022737"/>
    </source>
</evidence>
<dbReference type="KEGG" id="nss:113430609"/>
<dbReference type="GO" id="GO:0008017">
    <property type="term" value="F:microtubule binding"/>
    <property type="evidence" value="ECO:0007669"/>
    <property type="project" value="InterPro"/>
</dbReference>
<feature type="region of interest" description="Disordered" evidence="7">
    <location>
        <begin position="1"/>
        <end position="93"/>
    </location>
</feature>
<dbReference type="Pfam" id="PF00418">
    <property type="entry name" value="Tubulin-binding"/>
    <property type="match status" value="1"/>
</dbReference>
<feature type="compositionally biased region" description="Polar residues" evidence="7">
    <location>
        <begin position="127"/>
        <end position="145"/>
    </location>
</feature>
<organism evidence="8 9">
    <name type="scientific">Notechis scutatus</name>
    <name type="common">mainland tiger snake</name>
    <dbReference type="NCBI Taxonomy" id="8663"/>
    <lineage>
        <taxon>Eukaryota</taxon>
        <taxon>Metazoa</taxon>
        <taxon>Chordata</taxon>
        <taxon>Craniata</taxon>
        <taxon>Vertebrata</taxon>
        <taxon>Euteleostomi</taxon>
        <taxon>Lepidosauria</taxon>
        <taxon>Squamata</taxon>
        <taxon>Bifurcata</taxon>
        <taxon>Unidentata</taxon>
        <taxon>Episquamata</taxon>
        <taxon>Toxicofera</taxon>
        <taxon>Serpentes</taxon>
        <taxon>Colubroidea</taxon>
        <taxon>Elapidae</taxon>
        <taxon>Hydrophiinae</taxon>
        <taxon>Notechis</taxon>
    </lineage>
</organism>
<feature type="region of interest" description="Disordered" evidence="7">
    <location>
        <begin position="126"/>
        <end position="157"/>
    </location>
</feature>
<feature type="non-terminal residue" evidence="9">
    <location>
        <position position="157"/>
    </location>
</feature>
<dbReference type="GO" id="GO:0043005">
    <property type="term" value="C:neuron projection"/>
    <property type="evidence" value="ECO:0007669"/>
    <property type="project" value="TreeGrafter"/>
</dbReference>
<dbReference type="PROSITE" id="PS51491">
    <property type="entry name" value="TAU_MAP_2"/>
    <property type="match status" value="1"/>
</dbReference>
<name>A0A6J1W0M8_9SAUR</name>
<dbReference type="GO" id="GO:0005874">
    <property type="term" value="C:microtubule"/>
    <property type="evidence" value="ECO:0007669"/>
    <property type="project" value="UniProtKB-KW"/>
</dbReference>
<dbReference type="PANTHER" id="PTHR11501">
    <property type="entry name" value="MICROTUBULE-ASSOCIATED PROTEIN"/>
    <property type="match status" value="1"/>
</dbReference>
<dbReference type="RefSeq" id="XP_026548826.1">
    <property type="nucleotide sequence ID" value="XM_026693041.1"/>
</dbReference>
<keyword evidence="3" id="KW-0597">Phosphoprotein</keyword>
<evidence type="ECO:0000256" key="6">
    <source>
        <dbReference type="ARBA" id="ARBA00023212"/>
    </source>
</evidence>
<keyword evidence="5" id="KW-0677">Repeat</keyword>
<dbReference type="PANTHER" id="PTHR11501:SF16">
    <property type="entry name" value="MICROTUBULE-ASSOCIATED PROTEIN 4"/>
    <property type="match status" value="1"/>
</dbReference>
<evidence type="ECO:0000256" key="2">
    <source>
        <dbReference type="ARBA" id="ARBA00022490"/>
    </source>
</evidence>
<accession>A0A6J1W0M8</accession>
<dbReference type="Proteomes" id="UP000504612">
    <property type="component" value="Unplaced"/>
</dbReference>
<dbReference type="InterPro" id="IPR027324">
    <property type="entry name" value="MAP2/MAP4/Tau"/>
</dbReference>
<evidence type="ECO:0000313" key="8">
    <source>
        <dbReference type="Proteomes" id="UP000504612"/>
    </source>
</evidence>
<keyword evidence="8" id="KW-1185">Reference proteome</keyword>
<evidence type="ECO:0000256" key="7">
    <source>
        <dbReference type="SAM" id="MobiDB-lite"/>
    </source>
</evidence>
<keyword evidence="4" id="KW-0493">Microtubule</keyword>
<evidence type="ECO:0000256" key="1">
    <source>
        <dbReference type="ARBA" id="ARBA00004245"/>
    </source>
</evidence>
<evidence type="ECO:0000256" key="3">
    <source>
        <dbReference type="ARBA" id="ARBA00022553"/>
    </source>
</evidence>
<proteinExistence type="predicted"/>
<evidence type="ECO:0000313" key="9">
    <source>
        <dbReference type="RefSeq" id="XP_026548826.1"/>
    </source>
</evidence>
<dbReference type="InterPro" id="IPR001084">
    <property type="entry name" value="MAP_tubulin-bd_rpt"/>
</dbReference>
<evidence type="ECO:0000256" key="4">
    <source>
        <dbReference type="ARBA" id="ARBA00022701"/>
    </source>
</evidence>
<reference evidence="9" key="1">
    <citation type="submission" date="2025-08" db="UniProtKB">
        <authorList>
            <consortium name="RefSeq"/>
        </authorList>
    </citation>
    <scope>IDENTIFICATION</scope>
</reference>
<dbReference type="AlphaFoldDB" id="A0A6J1W0M8"/>
<comment type="subcellular location">
    <subcellularLocation>
        <location evidence="1">Cytoplasm</location>
        <location evidence="1">Cytoskeleton</location>
    </subcellularLocation>
</comment>